<dbReference type="STRING" id="49390.A0A068VI67"/>
<protein>
    <submittedName>
        <fullName evidence="5">DH200=94 genomic scaffold, scaffold_1181</fullName>
    </submittedName>
</protein>
<reference evidence="6" key="1">
    <citation type="journal article" date="2014" name="Science">
        <title>The coffee genome provides insight into the convergent evolution of caffeine biosynthesis.</title>
        <authorList>
            <person name="Denoeud F."/>
            <person name="Carretero-Paulet L."/>
            <person name="Dereeper A."/>
            <person name="Droc G."/>
            <person name="Guyot R."/>
            <person name="Pietrella M."/>
            <person name="Zheng C."/>
            <person name="Alberti A."/>
            <person name="Anthony F."/>
            <person name="Aprea G."/>
            <person name="Aury J.M."/>
            <person name="Bento P."/>
            <person name="Bernard M."/>
            <person name="Bocs S."/>
            <person name="Campa C."/>
            <person name="Cenci A."/>
            <person name="Combes M.C."/>
            <person name="Crouzillat D."/>
            <person name="Da Silva C."/>
            <person name="Daddiego L."/>
            <person name="De Bellis F."/>
            <person name="Dussert S."/>
            <person name="Garsmeur O."/>
            <person name="Gayraud T."/>
            <person name="Guignon V."/>
            <person name="Jahn K."/>
            <person name="Jamilloux V."/>
            <person name="Joet T."/>
            <person name="Labadie K."/>
            <person name="Lan T."/>
            <person name="Leclercq J."/>
            <person name="Lepelley M."/>
            <person name="Leroy T."/>
            <person name="Li L.T."/>
            <person name="Librado P."/>
            <person name="Lopez L."/>
            <person name="Munoz A."/>
            <person name="Noel B."/>
            <person name="Pallavicini A."/>
            <person name="Perrotta G."/>
            <person name="Poncet V."/>
            <person name="Pot D."/>
            <person name="Priyono X."/>
            <person name="Rigoreau M."/>
            <person name="Rouard M."/>
            <person name="Rozas J."/>
            <person name="Tranchant-Dubreuil C."/>
            <person name="VanBuren R."/>
            <person name="Zhang Q."/>
            <person name="Andrade A.C."/>
            <person name="Argout X."/>
            <person name="Bertrand B."/>
            <person name="de Kochko A."/>
            <person name="Graziosi G."/>
            <person name="Henry R.J."/>
            <person name="Jayarama X."/>
            <person name="Ming R."/>
            <person name="Nagai C."/>
            <person name="Rounsley S."/>
            <person name="Sankoff D."/>
            <person name="Giuliano G."/>
            <person name="Albert V.A."/>
            <person name="Wincker P."/>
            <person name="Lashermes P."/>
        </authorList>
    </citation>
    <scope>NUCLEOTIDE SEQUENCE [LARGE SCALE GENOMIC DNA]</scope>
    <source>
        <strain evidence="6">cv. DH200-94</strain>
    </source>
</reference>
<evidence type="ECO:0000313" key="6">
    <source>
        <dbReference type="Proteomes" id="UP000295252"/>
    </source>
</evidence>
<dbReference type="Gene3D" id="3.20.20.80">
    <property type="entry name" value="Glycosidases"/>
    <property type="match status" value="1"/>
</dbReference>
<dbReference type="PANTHER" id="PTHR10353:SF137">
    <property type="entry name" value="MYROSINASE 3-RELATED"/>
    <property type="match status" value="1"/>
</dbReference>
<dbReference type="GO" id="GO:0009821">
    <property type="term" value="P:alkaloid biosynthetic process"/>
    <property type="evidence" value="ECO:0007669"/>
    <property type="project" value="UniProtKB-ARBA"/>
</dbReference>
<dbReference type="PhylomeDB" id="A0A068VI67"/>
<dbReference type="GO" id="GO:0005975">
    <property type="term" value="P:carbohydrate metabolic process"/>
    <property type="evidence" value="ECO:0007669"/>
    <property type="project" value="InterPro"/>
</dbReference>
<keyword evidence="3" id="KW-0326">Glycosidase</keyword>
<sequence>MSIYFCFCFISVFQYEGAHDADGRGASIWDTFLKENYPVLFDFTNTVAINGLNAEDKKIMKEMGFNTFRLSISWPRVLPYGRRTYGPNGEEQGVNKKGIDFYNNVINLLLENGNFLIQPIFLFALFEALKLTFIDLKSCICTKDFIDYTDPCFREFGDRVKLWLTFNETWTYSLLGYMVGSFAPSRGATLARCLAPRAGDPTTEPYIVTQLALVSCSGSEIV</sequence>
<evidence type="ECO:0000256" key="2">
    <source>
        <dbReference type="ARBA" id="ARBA00022801"/>
    </source>
</evidence>
<dbReference type="PANTHER" id="PTHR10353">
    <property type="entry name" value="GLYCOSYL HYDROLASE"/>
    <property type="match status" value="1"/>
</dbReference>
<keyword evidence="2" id="KW-0378">Hydrolase</keyword>
<dbReference type="GO" id="GO:0008422">
    <property type="term" value="F:beta-glucosidase activity"/>
    <property type="evidence" value="ECO:0007669"/>
    <property type="project" value="TreeGrafter"/>
</dbReference>
<evidence type="ECO:0000313" key="5">
    <source>
        <dbReference type="EMBL" id="CDP20411.1"/>
    </source>
</evidence>
<evidence type="ECO:0000256" key="1">
    <source>
        <dbReference type="ARBA" id="ARBA00010838"/>
    </source>
</evidence>
<name>A0A068VI67_COFCA</name>
<dbReference type="Proteomes" id="UP000295252">
    <property type="component" value="Unassembled WGS sequence"/>
</dbReference>
<comment type="similarity">
    <text evidence="1 4">Belongs to the glycosyl hydrolase 1 family.</text>
</comment>
<dbReference type="EMBL" id="HG740265">
    <property type="protein sequence ID" value="CDP20411.1"/>
    <property type="molecule type" value="Genomic_DNA"/>
</dbReference>
<dbReference type="InterPro" id="IPR001360">
    <property type="entry name" value="Glyco_hydro_1"/>
</dbReference>
<dbReference type="AlphaFoldDB" id="A0A068VI67"/>
<evidence type="ECO:0000256" key="4">
    <source>
        <dbReference type="RuleBase" id="RU003690"/>
    </source>
</evidence>
<gene>
    <name evidence="5" type="ORF">GSCOC_T00004718001</name>
</gene>
<proteinExistence type="inferred from homology"/>
<dbReference type="Gramene" id="CDP20411">
    <property type="protein sequence ID" value="CDP20411"/>
    <property type="gene ID" value="GSCOC_T00004718001"/>
</dbReference>
<dbReference type="InParanoid" id="A0A068VI67"/>
<dbReference type="SUPFAM" id="SSF51445">
    <property type="entry name" value="(Trans)glycosidases"/>
    <property type="match status" value="1"/>
</dbReference>
<evidence type="ECO:0000256" key="3">
    <source>
        <dbReference type="ARBA" id="ARBA00023295"/>
    </source>
</evidence>
<organism evidence="5 6">
    <name type="scientific">Coffea canephora</name>
    <name type="common">Robusta coffee</name>
    <dbReference type="NCBI Taxonomy" id="49390"/>
    <lineage>
        <taxon>Eukaryota</taxon>
        <taxon>Viridiplantae</taxon>
        <taxon>Streptophyta</taxon>
        <taxon>Embryophyta</taxon>
        <taxon>Tracheophyta</taxon>
        <taxon>Spermatophyta</taxon>
        <taxon>Magnoliopsida</taxon>
        <taxon>eudicotyledons</taxon>
        <taxon>Gunneridae</taxon>
        <taxon>Pentapetalae</taxon>
        <taxon>asterids</taxon>
        <taxon>lamiids</taxon>
        <taxon>Gentianales</taxon>
        <taxon>Rubiaceae</taxon>
        <taxon>Ixoroideae</taxon>
        <taxon>Gardenieae complex</taxon>
        <taxon>Bertiereae - Coffeeae clade</taxon>
        <taxon>Coffeeae</taxon>
        <taxon>Coffea</taxon>
    </lineage>
</organism>
<accession>A0A068VI67</accession>
<dbReference type="Pfam" id="PF00232">
    <property type="entry name" value="Glyco_hydro_1"/>
    <property type="match status" value="1"/>
</dbReference>
<dbReference type="InterPro" id="IPR017853">
    <property type="entry name" value="GH"/>
</dbReference>
<keyword evidence="6" id="KW-1185">Reference proteome</keyword>